<dbReference type="Pfam" id="PF05738">
    <property type="entry name" value="Cna_B"/>
    <property type="match status" value="14"/>
</dbReference>
<reference evidence="14 15" key="1">
    <citation type="submission" date="2021-03" db="EMBL/GenBank/DDBJ databases">
        <title>Enterococcal diversity collection.</title>
        <authorList>
            <person name="Gilmore M.S."/>
            <person name="Schwartzman J."/>
            <person name="Van Tyne D."/>
            <person name="Martin M."/>
            <person name="Earl A.M."/>
            <person name="Manson A.L."/>
            <person name="Straub T."/>
            <person name="Salamzade R."/>
            <person name="Saavedra J."/>
            <person name="Lebreton F."/>
            <person name="Prichula J."/>
            <person name="Schaufler K."/>
            <person name="Gaca A."/>
            <person name="Sgardioli B."/>
            <person name="Wagenaar J."/>
            <person name="Strong T."/>
        </authorList>
    </citation>
    <scope>NUCLEOTIDE SEQUENCE [LARGE SCALE GENOMIC DNA]</scope>
    <source>
        <strain evidence="14 15">DIV0080</strain>
    </source>
</reference>
<dbReference type="InterPro" id="IPR008454">
    <property type="entry name" value="Collagen-bd_Cna-like_B-typ_dom"/>
</dbReference>
<evidence type="ECO:0000256" key="4">
    <source>
        <dbReference type="ARBA" id="ARBA00022525"/>
    </source>
</evidence>
<keyword evidence="5 9" id="KW-0732">Signal</keyword>
<feature type="domain" description="Collagen binding" evidence="10">
    <location>
        <begin position="283"/>
        <end position="413"/>
    </location>
</feature>
<feature type="domain" description="SpaA-like prealbumin fold" evidence="12">
    <location>
        <begin position="988"/>
        <end position="1075"/>
    </location>
</feature>
<evidence type="ECO:0000313" key="14">
    <source>
        <dbReference type="EMBL" id="MBO0476032.1"/>
    </source>
</evidence>
<comment type="subcellular location">
    <subcellularLocation>
        <location evidence="1">Secreted</location>
        <location evidence="1">Cell wall</location>
        <topology evidence="1">Peptidoglycan-anchor</topology>
    </subcellularLocation>
</comment>
<feature type="domain" description="SpaA-like prealbumin fold" evidence="12">
    <location>
        <begin position="1092"/>
        <end position="1192"/>
    </location>
</feature>
<dbReference type="InterPro" id="IPR011252">
    <property type="entry name" value="Fibrogen-bd_dom1"/>
</dbReference>
<evidence type="ECO:0000313" key="15">
    <source>
        <dbReference type="Proteomes" id="UP000664857"/>
    </source>
</evidence>
<feature type="domain" description="CNA-B" evidence="11">
    <location>
        <begin position="1423"/>
        <end position="1520"/>
    </location>
</feature>
<keyword evidence="4" id="KW-0964">Secreted</keyword>
<feature type="compositionally biased region" description="Basic and acidic residues" evidence="7">
    <location>
        <begin position="2634"/>
        <end position="2643"/>
    </location>
</feature>
<feature type="domain" description="CNA-B" evidence="11">
    <location>
        <begin position="1211"/>
        <end position="1305"/>
    </location>
</feature>
<feature type="signal peptide" evidence="9">
    <location>
        <begin position="1"/>
        <end position="29"/>
    </location>
</feature>
<comment type="similarity">
    <text evidence="2">Belongs to the serine-aspartate repeat-containing protein (SDr) family.</text>
</comment>
<feature type="domain" description="Collagen binding" evidence="10">
    <location>
        <begin position="834"/>
        <end position="967"/>
    </location>
</feature>
<feature type="domain" description="CNA-B" evidence="11">
    <location>
        <begin position="1529"/>
        <end position="1621"/>
    </location>
</feature>
<dbReference type="InterPro" id="IPR041171">
    <property type="entry name" value="SDR_Ig"/>
</dbReference>
<feature type="domain" description="CNA-B" evidence="11">
    <location>
        <begin position="1936"/>
        <end position="2028"/>
    </location>
</feature>
<dbReference type="Pfam" id="PF05737">
    <property type="entry name" value="Collagen_bind"/>
    <property type="match status" value="4"/>
</dbReference>
<organism evidence="14 15">
    <name type="scientific">Candidatus Vagococcus giribetii</name>
    <dbReference type="NCBI Taxonomy" id="2230876"/>
    <lineage>
        <taxon>Bacteria</taxon>
        <taxon>Bacillati</taxon>
        <taxon>Bacillota</taxon>
        <taxon>Bacilli</taxon>
        <taxon>Lactobacillales</taxon>
        <taxon>Enterococcaceae</taxon>
        <taxon>Vagococcus</taxon>
    </lineage>
</organism>
<sequence length="2697" mass="301715">MNKNKKWYSLFLVLLISMTSVIQPIQAVAAVANLETASSETVQSETVNADHSNTSETASSEAVQEEPKQTEESTAPSSEEVVAETTPSEEVLKEEASTSSTSEKTVDSSTEEKKETKRTKRSVDREPIDIKRELKPGESFLSNVTFKAIKDGQPIDYTKESIPNDTLIQLIYDYSIPQRMLDEKLLKSGDYYDIKIPEQIRLKNFSGELKGAQGVFGRYELVNGSIRLTFNEKVEELNEISGSVNYAENFKDTVQAGENVIKIPLDGKEETVNVNIKPNGGKSISKLGDANPQEQTVRWDVSINTELNTLTNAVVTDAMPEGLLFKNVKVYPQTINLNGEVVGVGEALRPGVDYVASESGDKVQFIGDYAKTSKSFKLVYETDVDKTKIPEQGGDVRYDNTATLSSEGKDDVSASNNASLTYGKLIEKLPPSFVNDENVKGHVYDWTVKYNYGYKKLPANSSITDTVSKNLAYIDDSVKVTTKDGKVLSRGTDYAVTIKDNQMKIEFLKELDTAVDVTYRTKVVGDVAGDTEDVNFTNNVKTDGGFESNNGGQIATDGLVKWGDVDYENRKINWSIQVNKYQYHMTNWKLSDTMSPGLTFNADTFRIYNEQSREDLVKDTHYTLKETTNGFDVAFIGDLATKGTDSTYRIMYTTDFEPLKDNFSNTATADWKDSTGKDRHESVTRDEPIKLPFVKDVIKSGSYNAQTKKISWDVTVNHNQETLVDASIVDPIMDDQDYVPKSARLFEMKVNRDGSLTYGKEVSELIKVSEDGKTISAKLPDNSKSPYKLVFETSLEGKLIDQKKYHNVASYTNKGDETKAEADAEVTKGNVYGEKNGEVDKSNENFVKWSVNVNPSQSTVKDMTVVDKPSSNQVLEESSVIVYGANVGSDGSISANRDVVLEKGKDYTVNIETNNETGQQVLTVKFVNEISKAYVLEYRSMANTSLLEDYLTNNISVTGNNEKTVKTETSSSVKVVNSSGTATGTTASVKIVKIDKNSKEKTPLPGAKFELWTIKGNGQKDQLVRSGETDVKGELKFGNLRPNTDYLLFETKAPTGFTVSEEMRYGQKVKFSSDGETNLFKSHTVENDMPRIHFNKIDGKDGHALAGAQFMVKNAQGEFYNGIDSKYRAIWVDSQDKVSDDVKKSLVSDATGQVEVAGLSVGTYSIQEIVAPEGYDKATKDIPFEVIDDEGLIRLKDDVTISNMPYEKTAITINKTWNDANNQDGQRPKTILFDLFANGTKVDTLEMTDDKQAPGNVWEATFSGLRKYDDNMKEIIYSIKENKVDDYSVSDEEVFVKDGKAQVTNSYKPKEVSVLAKKHWDDKDNQDGKRPGYIVVHVMAKVEGEEKSTSVNHTRVDHGSNWQYEFNHLPKYRDGKEIIYTVEEEKVDGYDVSITEMDSKDKPKDVDFAFDITNKHEVAKRDISVKKVWNDENNQDGKRLDSIDVQLYADDKEVGKPVPLNSENNWSTTWKELDTNKAIGEEGRDGSKEIVYTVKEVTEVPGYDKPEVTGDMTKGFIVTNNHTPSTIGVKGTKVWEDANNQDGKRPESITVNLLADGIKIDSKEVTGSKESTEEAATWSYEFKDLPEFKEDAVGQKINYTVQEVVIPDYSSKVKDFTITNSYTPKKTSVNVVKVWEDNNNQDKSRPESIKVKLLAEEKETGDELTLTAKNNWQGAFTNLDVYEKGSVKKEIKYTVKEVSVDNDYTSKVTGSAKEGFVVTNTRPLETVDISGKKIWEDDNNQDGKRPETITVNLLADGEQVASKDVKGSRGFEDANAAWSYEFKDLPKHVKGEEGKEIKYTVTEEKVKDYTTSIDGFNITNTYEPQETRLFVEKVWNDSNDQDGKRPKDIAVQLYANGKEVVGQKIKLSEKTNWKASFDKLDAYVKGKEIKYTVKEISEAAKKYGYTAVLDYQDNKENKNNTDVKVTNSRPVETTDISGTKVWKDSNNQDSKRPETIVVNLLADGEKVDSQVVKGDKQAETWSYTFTGLDKNRTIKEGEDSEAIVYTVEEEAVGNGYTSKVEGTTITNTREIETVNLSGIKTWDDANNQDGIRPETITVNLLSDEKEKGKLEVIDSEEVSATKDWKYDFKGLPKYLADEVGREITYDVEEVAVKGYTSKKEGTNFTNTHAPELINIPVKKVWEDTDNQDGKRPESIEISLFGTDKEKAIETKPISGDMTLNEWTTVFENLPKFEAGQEIDYTIKEKAIGDSYESAITGDKKTGFVVTNTHELEKVAISGTKTWDDTNNQDGIRPEKITVNLLSDEKEKGKLEVIDSKEVSATKDWKYDFKELPKYLAGEVGREITYDVEEVAVEGYESTKDGTNFTNKHTLSKVDVKGTKVWDDANNQDGIRPDEIKVQLLSDEKEKGKLEEVEGKVTAAKREADWTYEFKDLPEFKANEEGRKITYGVKELPVDGYTSKVEGTTITNTHKPEEVTISGTKTWDDADNQDGKRPGEIEVQLLSDAKEAGKFEAVEGQIAKASKETGWVYEFKDLPKFKANEEGRKITYDVEEVAVEGYTSTKDGTNFTNIHAPELIDIPVRKIWKDNNNKATKRPESITVKLLANNKPAKDNDGKEITGEVKGSMTADKWEYTFKELPNYAAGKEIKYSVEEVTVDQYETAIDKFTITNTFVPEPVKDTPKKSSNENGPTNSSKNTSSHLPKTGEKETAMLMNLGVMMLITLVMTNVWTVQRRKSKED</sequence>
<evidence type="ECO:0000259" key="10">
    <source>
        <dbReference type="Pfam" id="PF05737"/>
    </source>
</evidence>
<feature type="domain" description="CNA-B" evidence="11">
    <location>
        <begin position="2037"/>
        <end position="2127"/>
    </location>
</feature>
<keyword evidence="6" id="KW-0572">Peptidoglycan-anchor</keyword>
<dbReference type="Pfam" id="PF17961">
    <property type="entry name" value="Big_8"/>
    <property type="match status" value="1"/>
</dbReference>
<dbReference type="SUPFAM" id="SSF49478">
    <property type="entry name" value="Cna protein B-type domain"/>
    <property type="match status" value="14"/>
</dbReference>
<protein>
    <submittedName>
        <fullName evidence="14">Cna B-type domain-containing protein</fullName>
    </submittedName>
</protein>
<keyword evidence="8" id="KW-0812">Transmembrane</keyword>
<evidence type="ECO:0000256" key="8">
    <source>
        <dbReference type="SAM" id="Phobius"/>
    </source>
</evidence>
<dbReference type="InterPro" id="IPR041033">
    <property type="entry name" value="SpaA_PFL_dom_1"/>
</dbReference>
<feature type="compositionally biased region" description="Basic and acidic residues" evidence="7">
    <location>
        <begin position="104"/>
        <end position="128"/>
    </location>
</feature>
<dbReference type="Gene3D" id="2.60.40.1280">
    <property type="match status" value="1"/>
</dbReference>
<feature type="compositionally biased region" description="Polar residues" evidence="7">
    <location>
        <begin position="39"/>
        <end position="62"/>
    </location>
</feature>
<dbReference type="Proteomes" id="UP000664857">
    <property type="component" value="Unassembled WGS sequence"/>
</dbReference>
<dbReference type="Pfam" id="PF17802">
    <property type="entry name" value="SpaA"/>
    <property type="match status" value="2"/>
</dbReference>
<dbReference type="Gene3D" id="2.60.40.10">
    <property type="entry name" value="Immunoglobulins"/>
    <property type="match status" value="2"/>
</dbReference>
<proteinExistence type="inferred from homology"/>
<feature type="domain" description="CNA-B" evidence="11">
    <location>
        <begin position="1629"/>
        <end position="1721"/>
    </location>
</feature>
<keyword evidence="3" id="KW-0134">Cell wall</keyword>
<dbReference type="EMBL" id="JAFLVX010000009">
    <property type="protein sequence ID" value="MBO0476032.1"/>
    <property type="molecule type" value="Genomic_DNA"/>
</dbReference>
<dbReference type="Gene3D" id="2.60.40.740">
    <property type="match status" value="5"/>
</dbReference>
<evidence type="ECO:0000256" key="6">
    <source>
        <dbReference type="ARBA" id="ARBA00023088"/>
    </source>
</evidence>
<dbReference type="PANTHER" id="PTHR36108:SF13">
    <property type="entry name" value="COLOSSIN-B-RELATED"/>
    <property type="match status" value="1"/>
</dbReference>
<evidence type="ECO:0000259" key="13">
    <source>
        <dbReference type="Pfam" id="PF17961"/>
    </source>
</evidence>
<evidence type="ECO:0000259" key="11">
    <source>
        <dbReference type="Pfam" id="PF05738"/>
    </source>
</evidence>
<feature type="domain" description="CNA-B" evidence="11">
    <location>
        <begin position="1729"/>
        <end position="1821"/>
    </location>
</feature>
<feature type="domain" description="CNA-B" evidence="11">
    <location>
        <begin position="2335"/>
        <end position="2428"/>
    </location>
</feature>
<feature type="domain" description="CNA-B" evidence="11">
    <location>
        <begin position="1316"/>
        <end position="1414"/>
    </location>
</feature>
<evidence type="ECO:0000256" key="5">
    <source>
        <dbReference type="ARBA" id="ARBA00022729"/>
    </source>
</evidence>
<feature type="domain" description="SDR-like Ig" evidence="13">
    <location>
        <begin position="182"/>
        <end position="254"/>
    </location>
</feature>
<feature type="chain" id="PRO_5045245216" evidence="9">
    <location>
        <begin position="30"/>
        <end position="2697"/>
    </location>
</feature>
<feature type="domain" description="Collagen binding" evidence="10">
    <location>
        <begin position="559"/>
        <end position="672"/>
    </location>
</feature>
<dbReference type="SUPFAM" id="SSF49401">
    <property type="entry name" value="Bacterial adhesins"/>
    <property type="match status" value="6"/>
</dbReference>
<feature type="domain" description="CNA-B" evidence="11">
    <location>
        <begin position="1831"/>
        <end position="1916"/>
    </location>
</feature>
<keyword evidence="8" id="KW-1133">Transmembrane helix</keyword>
<dbReference type="RefSeq" id="WP_206964896.1">
    <property type="nucleotide sequence ID" value="NZ_JAFLVX010000009.1"/>
</dbReference>
<feature type="domain" description="CNA-B" evidence="11">
    <location>
        <begin position="2236"/>
        <end position="2327"/>
    </location>
</feature>
<evidence type="ECO:0000256" key="9">
    <source>
        <dbReference type="SAM" id="SignalP"/>
    </source>
</evidence>
<dbReference type="PANTHER" id="PTHR36108">
    <property type="entry name" value="COLOSSIN-B-RELATED"/>
    <property type="match status" value="1"/>
</dbReference>
<feature type="compositionally biased region" description="Polar residues" evidence="7">
    <location>
        <begin position="2644"/>
        <end position="2659"/>
    </location>
</feature>
<feature type="domain" description="CNA-B" evidence="11">
    <location>
        <begin position="2537"/>
        <end position="2629"/>
    </location>
</feature>
<dbReference type="InterPro" id="IPR008966">
    <property type="entry name" value="Adhesion_dom_sf"/>
</dbReference>
<evidence type="ECO:0000256" key="3">
    <source>
        <dbReference type="ARBA" id="ARBA00022512"/>
    </source>
</evidence>
<feature type="domain" description="CNA-B" evidence="11">
    <location>
        <begin position="2135"/>
        <end position="2228"/>
    </location>
</feature>
<evidence type="ECO:0000259" key="12">
    <source>
        <dbReference type="Pfam" id="PF17802"/>
    </source>
</evidence>
<evidence type="ECO:0000256" key="7">
    <source>
        <dbReference type="SAM" id="MobiDB-lite"/>
    </source>
</evidence>
<keyword evidence="8" id="KW-0472">Membrane</keyword>
<feature type="domain" description="CNA-B" evidence="11">
    <location>
        <begin position="2436"/>
        <end position="2528"/>
    </location>
</feature>
<evidence type="ECO:0000256" key="2">
    <source>
        <dbReference type="ARBA" id="ARBA00007257"/>
    </source>
</evidence>
<feature type="region of interest" description="Disordered" evidence="7">
    <location>
        <begin position="39"/>
        <end position="128"/>
    </location>
</feature>
<accession>A0ABS3HQL7</accession>
<comment type="caution">
    <text evidence="14">The sequence shown here is derived from an EMBL/GenBank/DDBJ whole genome shotgun (WGS) entry which is preliminary data.</text>
</comment>
<feature type="region of interest" description="Disordered" evidence="7">
    <location>
        <begin position="2631"/>
        <end position="2661"/>
    </location>
</feature>
<gene>
    <name evidence="14" type="ORF">DOK76_03050</name>
</gene>
<feature type="transmembrane region" description="Helical" evidence="8">
    <location>
        <begin position="2669"/>
        <end position="2689"/>
    </location>
</feature>
<feature type="domain" description="Collagen binding" evidence="10">
    <location>
        <begin position="696"/>
        <end position="814"/>
    </location>
</feature>
<name>A0ABS3HQL7_9ENTE</name>
<evidence type="ECO:0000256" key="1">
    <source>
        <dbReference type="ARBA" id="ARBA00004168"/>
    </source>
</evidence>
<keyword evidence="15" id="KW-1185">Reference proteome</keyword>
<dbReference type="CDD" id="cd00222">
    <property type="entry name" value="CollagenBindB"/>
    <property type="match status" value="14"/>
</dbReference>
<dbReference type="Gene3D" id="2.60.40.1140">
    <property type="entry name" value="Collagen-binding surface protein Cna, B-type domain"/>
    <property type="match status" value="14"/>
</dbReference>
<dbReference type="InterPro" id="IPR008456">
    <property type="entry name" value="Collagen-bd_dom"/>
</dbReference>
<dbReference type="InterPro" id="IPR013783">
    <property type="entry name" value="Ig-like_fold"/>
</dbReference>